<evidence type="ECO:0000313" key="3">
    <source>
        <dbReference type="Proteomes" id="UP000061018"/>
    </source>
</evidence>
<evidence type="ECO:0000256" key="1">
    <source>
        <dbReference type="SAM" id="MobiDB-lite"/>
    </source>
</evidence>
<gene>
    <name evidence="2" type="ORF">SAM23877_4557</name>
</gene>
<dbReference type="KEGG" id="samb:SAM23877_4557"/>
<accession>A0A0K2AXR2</accession>
<dbReference type="AlphaFoldDB" id="A0A0K2AXR2"/>
<proteinExistence type="predicted"/>
<feature type="compositionally biased region" description="Gly residues" evidence="1">
    <location>
        <begin position="45"/>
        <end position="60"/>
    </location>
</feature>
<feature type="compositionally biased region" description="Low complexity" evidence="1">
    <location>
        <begin position="96"/>
        <end position="107"/>
    </location>
</feature>
<reference evidence="3" key="1">
    <citation type="journal article" date="2015" name="J. Biotechnol.">
        <title>Complete genome sequence of Streptomyces ambofaciens ATCC 23877, the spiramycin producer.</title>
        <authorList>
            <person name="Thibessard A."/>
            <person name="Haas D."/>
            <person name="Gerbaud C."/>
            <person name="Aigle B."/>
            <person name="Lautru S."/>
            <person name="Pernodet J.L."/>
            <person name="Leblond P."/>
        </authorList>
    </citation>
    <scope>NUCLEOTIDE SEQUENCE [LARGE SCALE GENOMIC DNA]</scope>
    <source>
        <strain evidence="3">ATCC 23877 / 3486 / DSM 40053 / JCM 4204 / NBRC 12836 / NRRL B-2516</strain>
    </source>
</reference>
<organism evidence="2 3">
    <name type="scientific">Streptomyces ambofaciens (strain ATCC 23877 / 3486 / DSM 40053 / JCM 4204 / NBRC 12836 / NRRL B-2516)</name>
    <dbReference type="NCBI Taxonomy" id="278992"/>
    <lineage>
        <taxon>Bacteria</taxon>
        <taxon>Bacillati</taxon>
        <taxon>Actinomycetota</taxon>
        <taxon>Actinomycetes</taxon>
        <taxon>Kitasatosporales</taxon>
        <taxon>Streptomycetaceae</taxon>
        <taxon>Streptomyces</taxon>
    </lineage>
</organism>
<feature type="compositionally biased region" description="Basic residues" evidence="1">
    <location>
        <begin position="1"/>
        <end position="31"/>
    </location>
</feature>
<name>A0A0K2AXR2_STRA7</name>
<feature type="region of interest" description="Disordered" evidence="1">
    <location>
        <begin position="1"/>
        <end position="131"/>
    </location>
</feature>
<protein>
    <submittedName>
        <fullName evidence="2">Uncharacterized protein</fullName>
    </submittedName>
</protein>
<sequence length="131" mass="13410">MARVPGGRRRPHLHPRRAPAPPRRHRDRRAGRPVGPGPERPYGASAGGDRGAGAEGGAPGGLPLTPAGVSLPAGRSSPSGVSRTRPFRPKGGPGGAAPATQAPTRGASMDRRSYENPPDAPQALALRLTEC</sequence>
<dbReference type="EMBL" id="CP012382">
    <property type="protein sequence ID" value="AKZ57602.1"/>
    <property type="molecule type" value="Genomic_DNA"/>
</dbReference>
<dbReference type="Proteomes" id="UP000061018">
    <property type="component" value="Chromosome"/>
</dbReference>
<evidence type="ECO:0000313" key="2">
    <source>
        <dbReference type="EMBL" id="AKZ57602.1"/>
    </source>
</evidence>